<dbReference type="RefSeq" id="WP_139197971.1">
    <property type="nucleotide sequence ID" value="NZ_FOCF01000001.1"/>
</dbReference>
<sequence length="146" mass="15606">MTNDNERASELAMSQASDDPRWPKRTPTPSDEVPVPVERVSLGNCPPGPFIFNGTLGFKTEYGPTDAYCMGTGEAFWGGTTDKIARAALLVQPVEVAALSPATDKGEVAPDEDWLADVLDDSLDMDWTGRVGARAIIAAWGTRHGA</sequence>
<dbReference type="EMBL" id="FOCF01000001">
    <property type="protein sequence ID" value="SEM55320.1"/>
    <property type="molecule type" value="Genomic_DNA"/>
</dbReference>
<organism evidence="2 3">
    <name type="scientific">Sphingomonas gellani</name>
    <dbReference type="NCBI Taxonomy" id="1166340"/>
    <lineage>
        <taxon>Bacteria</taxon>
        <taxon>Pseudomonadati</taxon>
        <taxon>Pseudomonadota</taxon>
        <taxon>Alphaproteobacteria</taxon>
        <taxon>Sphingomonadales</taxon>
        <taxon>Sphingomonadaceae</taxon>
        <taxon>Sphingomonas</taxon>
    </lineage>
</organism>
<dbReference type="OrthoDB" id="7595325at2"/>
<protein>
    <submittedName>
        <fullName evidence="2">Uncharacterized protein</fullName>
    </submittedName>
</protein>
<name>A0A1H7ZA79_9SPHN</name>
<gene>
    <name evidence="2" type="ORF">SAMN05192583_0603</name>
</gene>
<evidence type="ECO:0000313" key="2">
    <source>
        <dbReference type="EMBL" id="SEM55320.1"/>
    </source>
</evidence>
<reference evidence="3" key="1">
    <citation type="submission" date="2016-10" db="EMBL/GenBank/DDBJ databases">
        <authorList>
            <person name="Varghese N."/>
            <person name="Submissions S."/>
        </authorList>
    </citation>
    <scope>NUCLEOTIDE SEQUENCE [LARGE SCALE GENOMIC DNA]</scope>
    <source>
        <strain evidence="3">S6-262</strain>
    </source>
</reference>
<evidence type="ECO:0000313" key="3">
    <source>
        <dbReference type="Proteomes" id="UP000199206"/>
    </source>
</evidence>
<dbReference type="STRING" id="1166340.SAMN05192583_0603"/>
<keyword evidence="3" id="KW-1185">Reference proteome</keyword>
<proteinExistence type="predicted"/>
<evidence type="ECO:0000256" key="1">
    <source>
        <dbReference type="SAM" id="MobiDB-lite"/>
    </source>
</evidence>
<dbReference type="AlphaFoldDB" id="A0A1H7ZA79"/>
<dbReference type="Proteomes" id="UP000199206">
    <property type="component" value="Unassembled WGS sequence"/>
</dbReference>
<accession>A0A1H7ZA79</accession>
<feature type="region of interest" description="Disordered" evidence="1">
    <location>
        <begin position="1"/>
        <end position="35"/>
    </location>
</feature>